<gene>
    <name evidence="2" type="ORF">JOF44_004109</name>
</gene>
<organism evidence="2 3">
    <name type="scientific">Brachybacterium fresconis</name>
    <dbReference type="NCBI Taxonomy" id="173363"/>
    <lineage>
        <taxon>Bacteria</taxon>
        <taxon>Bacillati</taxon>
        <taxon>Actinomycetota</taxon>
        <taxon>Actinomycetes</taxon>
        <taxon>Micrococcales</taxon>
        <taxon>Dermabacteraceae</taxon>
        <taxon>Brachybacterium</taxon>
    </lineage>
</organism>
<accession>A0ABS4YQR5</accession>
<protein>
    <submittedName>
        <fullName evidence="2">Transposase</fullName>
    </submittedName>
</protein>
<dbReference type="InterPro" id="IPR036388">
    <property type="entry name" value="WH-like_DNA-bd_sf"/>
</dbReference>
<keyword evidence="3" id="KW-1185">Reference proteome</keyword>
<name>A0ABS4YQR5_9MICO</name>
<reference evidence="2 3" key="1">
    <citation type="submission" date="2021-03" db="EMBL/GenBank/DDBJ databases">
        <title>Sequencing the genomes of 1000 actinobacteria strains.</title>
        <authorList>
            <person name="Klenk H.-P."/>
        </authorList>
    </citation>
    <scope>NUCLEOTIDE SEQUENCE [LARGE SCALE GENOMIC DNA]</scope>
    <source>
        <strain evidence="2 3">DSM 14564</strain>
    </source>
</reference>
<dbReference type="SUPFAM" id="SSF46689">
    <property type="entry name" value="Homeodomain-like"/>
    <property type="match status" value="1"/>
</dbReference>
<dbReference type="Pfam" id="PF01527">
    <property type="entry name" value="HTH_Tnp_1"/>
    <property type="match status" value="1"/>
</dbReference>
<dbReference type="Proteomes" id="UP000698222">
    <property type="component" value="Unassembled WGS sequence"/>
</dbReference>
<dbReference type="Gene3D" id="1.10.10.10">
    <property type="entry name" value="Winged helix-like DNA-binding domain superfamily/Winged helix DNA-binding domain"/>
    <property type="match status" value="1"/>
</dbReference>
<dbReference type="PANTHER" id="PTHR33215:SF13">
    <property type="entry name" value="PROTEIN DISTAL ANTENNA"/>
    <property type="match status" value="1"/>
</dbReference>
<keyword evidence="1" id="KW-0175">Coiled coil</keyword>
<comment type="caution">
    <text evidence="2">The sequence shown here is derived from an EMBL/GenBank/DDBJ whole genome shotgun (WGS) entry which is preliminary data.</text>
</comment>
<dbReference type="InterPro" id="IPR009057">
    <property type="entry name" value="Homeodomain-like_sf"/>
</dbReference>
<evidence type="ECO:0000313" key="3">
    <source>
        <dbReference type="Proteomes" id="UP000698222"/>
    </source>
</evidence>
<dbReference type="InterPro" id="IPR002514">
    <property type="entry name" value="Transposase_8"/>
</dbReference>
<dbReference type="PANTHER" id="PTHR33215">
    <property type="entry name" value="PROTEIN DISTAL ANTENNA"/>
    <property type="match status" value="1"/>
</dbReference>
<dbReference type="EMBL" id="JAGIOC010000002">
    <property type="protein sequence ID" value="MBP2411142.1"/>
    <property type="molecule type" value="Genomic_DNA"/>
</dbReference>
<evidence type="ECO:0000313" key="2">
    <source>
        <dbReference type="EMBL" id="MBP2411142.1"/>
    </source>
</evidence>
<sequence>MSKRKRYTPEYRREAAALVLDTDRPIAHVAEEIDVGAQLLGRWVQQERERRGPAPGPEVPLAADEREELKRLRRRVHELETDNEFLGKAAAFFASKPPRRNGSS</sequence>
<evidence type="ECO:0000256" key="1">
    <source>
        <dbReference type="SAM" id="Coils"/>
    </source>
</evidence>
<dbReference type="InterPro" id="IPR051839">
    <property type="entry name" value="RD_transcriptional_regulator"/>
</dbReference>
<proteinExistence type="predicted"/>
<feature type="coiled-coil region" evidence="1">
    <location>
        <begin position="62"/>
        <end position="89"/>
    </location>
</feature>